<organism evidence="1 2">
    <name type="scientific">Caenorhabditis nigoni</name>
    <dbReference type="NCBI Taxonomy" id="1611254"/>
    <lineage>
        <taxon>Eukaryota</taxon>
        <taxon>Metazoa</taxon>
        <taxon>Ecdysozoa</taxon>
        <taxon>Nematoda</taxon>
        <taxon>Chromadorea</taxon>
        <taxon>Rhabditida</taxon>
        <taxon>Rhabditina</taxon>
        <taxon>Rhabditomorpha</taxon>
        <taxon>Rhabditoidea</taxon>
        <taxon>Rhabditidae</taxon>
        <taxon>Peloderinae</taxon>
        <taxon>Caenorhabditis</taxon>
    </lineage>
</organism>
<keyword evidence="2" id="KW-1185">Reference proteome</keyword>
<dbReference type="Proteomes" id="UP000230233">
    <property type="component" value="Chromosome X"/>
</dbReference>
<protein>
    <submittedName>
        <fullName evidence="1">Uncharacterized protein</fullName>
    </submittedName>
</protein>
<proteinExistence type="predicted"/>
<dbReference type="EMBL" id="PDUG01000006">
    <property type="protein sequence ID" value="PIC15786.1"/>
    <property type="molecule type" value="Genomic_DNA"/>
</dbReference>
<dbReference type="AlphaFoldDB" id="A0A2G5SLS7"/>
<evidence type="ECO:0000313" key="1">
    <source>
        <dbReference type="EMBL" id="PIC15786.1"/>
    </source>
</evidence>
<sequence>MTVENWLKVFQANQALDMRRNGNVRVRALPQTVTPPRQALDDWHAVVKEALVAKGGTATLRQVNDYVKETFDLTNATNVERWIRKAVIKHMGRLWRPVDDYDEYDSRRHICLI</sequence>
<evidence type="ECO:0000313" key="2">
    <source>
        <dbReference type="Proteomes" id="UP000230233"/>
    </source>
</evidence>
<accession>A0A2G5SLS7</accession>
<gene>
    <name evidence="1" type="primary">Cnig_chr_X.g22628</name>
    <name evidence="1" type="ORF">B9Z55_022628</name>
</gene>
<reference evidence="2" key="1">
    <citation type="submission" date="2017-10" db="EMBL/GenBank/DDBJ databases">
        <title>Rapid genome shrinkage in a self-fertile nematode reveals novel sperm competition proteins.</title>
        <authorList>
            <person name="Yin D."/>
            <person name="Schwarz E.M."/>
            <person name="Thomas C.G."/>
            <person name="Felde R.L."/>
            <person name="Korf I.F."/>
            <person name="Cutter A.D."/>
            <person name="Schartner C.M."/>
            <person name="Ralston E.J."/>
            <person name="Meyer B.J."/>
            <person name="Haag E.S."/>
        </authorList>
    </citation>
    <scope>NUCLEOTIDE SEQUENCE [LARGE SCALE GENOMIC DNA]</scope>
    <source>
        <strain evidence="2">JU1422</strain>
    </source>
</reference>
<name>A0A2G5SLS7_9PELO</name>
<comment type="caution">
    <text evidence="1">The sequence shown here is derived from an EMBL/GenBank/DDBJ whole genome shotgun (WGS) entry which is preliminary data.</text>
</comment>